<dbReference type="AlphaFoldDB" id="A0A813D9A6"/>
<accession>A0A813D9A6</accession>
<feature type="compositionally biased region" description="Low complexity" evidence="1">
    <location>
        <begin position="18"/>
        <end position="37"/>
    </location>
</feature>
<name>A0A813D9A6_POLGL</name>
<protein>
    <submittedName>
        <fullName evidence="2">Uncharacterized protein</fullName>
    </submittedName>
</protein>
<dbReference type="OMA" id="HENIRCD"/>
<dbReference type="OrthoDB" id="425507at2759"/>
<evidence type="ECO:0000313" key="2">
    <source>
        <dbReference type="EMBL" id="CAE8584510.1"/>
    </source>
</evidence>
<proteinExistence type="predicted"/>
<gene>
    <name evidence="2" type="ORF">PGLA1383_LOCUS3441</name>
</gene>
<comment type="caution">
    <text evidence="2">The sequence shown here is derived from an EMBL/GenBank/DDBJ whole genome shotgun (WGS) entry which is preliminary data.</text>
</comment>
<evidence type="ECO:0000256" key="1">
    <source>
        <dbReference type="SAM" id="MobiDB-lite"/>
    </source>
</evidence>
<evidence type="ECO:0000313" key="3">
    <source>
        <dbReference type="Proteomes" id="UP000654075"/>
    </source>
</evidence>
<sequence length="244" mass="24392">MFAALGLGSASGSGTSPGQGAPKDSAPSSSSKGGWELSLGPLSLGSKGVELKPQFKVGAQVANFKAEAGLGDLRDGVKLGAKAEASVEAQAEGQSLAELHENIRCDTAGFRQALATAKQLLGRGSGALRQVAQTLGLKEGQLEEALTGKLKLPGSPPMILKVKAALGIGAGAQVCLGWCDTKGYHRVGIGGGAASAVEMGGSVFAGRHSSGASCKVILGIGNFTFEYTIHLSCADSGVAESAKP</sequence>
<dbReference type="EMBL" id="CAJNNV010001213">
    <property type="protein sequence ID" value="CAE8584510.1"/>
    <property type="molecule type" value="Genomic_DNA"/>
</dbReference>
<dbReference type="Proteomes" id="UP000654075">
    <property type="component" value="Unassembled WGS sequence"/>
</dbReference>
<organism evidence="2 3">
    <name type="scientific">Polarella glacialis</name>
    <name type="common">Dinoflagellate</name>
    <dbReference type="NCBI Taxonomy" id="89957"/>
    <lineage>
        <taxon>Eukaryota</taxon>
        <taxon>Sar</taxon>
        <taxon>Alveolata</taxon>
        <taxon>Dinophyceae</taxon>
        <taxon>Suessiales</taxon>
        <taxon>Suessiaceae</taxon>
        <taxon>Polarella</taxon>
    </lineage>
</organism>
<reference evidence="2" key="1">
    <citation type="submission" date="2021-02" db="EMBL/GenBank/DDBJ databases">
        <authorList>
            <person name="Dougan E. K."/>
            <person name="Rhodes N."/>
            <person name="Thang M."/>
            <person name="Chan C."/>
        </authorList>
    </citation>
    <scope>NUCLEOTIDE SEQUENCE</scope>
</reference>
<keyword evidence="3" id="KW-1185">Reference proteome</keyword>
<feature type="region of interest" description="Disordered" evidence="1">
    <location>
        <begin position="1"/>
        <end position="37"/>
    </location>
</feature>